<sequence>MCGRYVRKADRKRIAEWFEAEPNPSDLPMSDADYIVPPQQPTHHQAEQEHRRTRLILARWGLVPFCAKSDKI</sequence>
<dbReference type="SUPFAM" id="SSF143081">
    <property type="entry name" value="BB1717-like"/>
    <property type="match status" value="1"/>
</dbReference>
<keyword evidence="3" id="KW-1185">Reference proteome</keyword>
<dbReference type="Proteomes" id="UP000535182">
    <property type="component" value="Unassembled WGS sequence"/>
</dbReference>
<reference evidence="2 3" key="1">
    <citation type="submission" date="2020-08" db="EMBL/GenBank/DDBJ databases">
        <title>Genomic Encyclopedia of Type Strains, Phase IV (KMG-V): Genome sequencing to study the core and pangenomes of soil and plant-associated prokaryotes.</title>
        <authorList>
            <person name="Whitman W."/>
        </authorList>
    </citation>
    <scope>NUCLEOTIDE SEQUENCE [LARGE SCALE GENOMIC DNA]</scope>
    <source>
        <strain evidence="2 3">X5P2</strain>
    </source>
</reference>
<accession>A0A9X0QJA3</accession>
<dbReference type="AlphaFoldDB" id="A0A9X0QJA3"/>
<gene>
    <name evidence="2" type="ORF">HDF14_005068</name>
</gene>
<dbReference type="GO" id="GO:0003697">
    <property type="term" value="F:single-stranded DNA binding"/>
    <property type="evidence" value="ECO:0007669"/>
    <property type="project" value="InterPro"/>
</dbReference>
<proteinExistence type="predicted"/>
<dbReference type="Gene3D" id="3.90.1680.10">
    <property type="entry name" value="SOS response associated peptidase-like"/>
    <property type="match status" value="1"/>
</dbReference>
<name>A0A9X0QJA3_9BACT</name>
<feature type="region of interest" description="Disordered" evidence="1">
    <location>
        <begin position="22"/>
        <end position="49"/>
    </location>
</feature>
<comment type="caution">
    <text evidence="2">The sequence shown here is derived from an EMBL/GenBank/DDBJ whole genome shotgun (WGS) entry which is preliminary data.</text>
</comment>
<protein>
    <submittedName>
        <fullName evidence="2">SOS response-associated peptidase YedK</fullName>
    </submittedName>
</protein>
<dbReference type="EMBL" id="JACHEB010000015">
    <property type="protein sequence ID" value="MBB5331421.1"/>
    <property type="molecule type" value="Genomic_DNA"/>
</dbReference>
<dbReference type="GO" id="GO:0106300">
    <property type="term" value="P:protein-DNA covalent cross-linking repair"/>
    <property type="evidence" value="ECO:0007669"/>
    <property type="project" value="InterPro"/>
</dbReference>
<dbReference type="RefSeq" id="WP_183981267.1">
    <property type="nucleotide sequence ID" value="NZ_JACHEB010000015.1"/>
</dbReference>
<dbReference type="Pfam" id="PF02586">
    <property type="entry name" value="SRAP"/>
    <property type="match status" value="1"/>
</dbReference>
<dbReference type="InterPro" id="IPR036590">
    <property type="entry name" value="SRAP-like"/>
</dbReference>
<evidence type="ECO:0000313" key="3">
    <source>
        <dbReference type="Proteomes" id="UP000535182"/>
    </source>
</evidence>
<evidence type="ECO:0000256" key="1">
    <source>
        <dbReference type="SAM" id="MobiDB-lite"/>
    </source>
</evidence>
<organism evidence="2 3">
    <name type="scientific">Tunturiibacter gelidiferens</name>
    <dbReference type="NCBI Taxonomy" id="3069689"/>
    <lineage>
        <taxon>Bacteria</taxon>
        <taxon>Pseudomonadati</taxon>
        <taxon>Acidobacteriota</taxon>
        <taxon>Terriglobia</taxon>
        <taxon>Terriglobales</taxon>
        <taxon>Acidobacteriaceae</taxon>
        <taxon>Tunturiibacter</taxon>
    </lineage>
</organism>
<evidence type="ECO:0000313" key="2">
    <source>
        <dbReference type="EMBL" id="MBB5331421.1"/>
    </source>
</evidence>
<dbReference type="InterPro" id="IPR003738">
    <property type="entry name" value="SRAP"/>
</dbReference>